<dbReference type="Proteomes" id="UP000230750">
    <property type="component" value="Unassembled WGS sequence"/>
</dbReference>
<proteinExistence type="predicted"/>
<evidence type="ECO:0000256" key="1">
    <source>
        <dbReference type="SAM" id="MobiDB-lite"/>
    </source>
</evidence>
<keyword evidence="3" id="KW-1185">Reference proteome</keyword>
<sequence>MFTGSISVAPGAGVTSGRGGVVFTSDASAGKTKITIHGSRGIPTILGHQDLTGLSEIDELVVEDSGYLQLQTSIQVRLLKGDQTGRIKLSNGATLEIQDSRERGTECSFEVDYGSELVLGTKIRLTGPTPVLQISGTVSTEHLYVGQSRVADITPSGVMNVRSITLEEGAALEIQNGGTIGDAAVGNITLKEFEMGASSEVIFGSRTTDVTADILILRSQAKMRSSSELQRLYIHGKSIILEGDSEISVDSGGHPGEGAGGCTDGSMGGSHGGQGGHAEHISASSCYGAIHKPLNPGSGCSSNGHETRGGGHITIEAVDSLILDGILSARGQDSDGTVGAGSGGSIFIDSPTVSGLGYLVVTGGDASTTGLGGGGGGRIAVDSEQVSEFHGVFDASGGTGFYSGAAGTVAMVDRSKGFDCSLTVDNKGKLSDSYAVLKFHYSNIIYGVVIVQGRGRLTFDTPPDTTLSFTSLEGDLSGLFLIQSNQRVSVAKSFSTNSLYPLQCAIKVEEGGELILPPEVYLLHIPDMISLDLSGTLTGVRKLEVGVEASFLAHPTASTAARDSKDILLFRDPAGTLSLDTAVVHGSGTMSLKSDLDQPMVLVVLQELTIHYSGTLKAVWLQIKAEALYLETGGSIDAIGQGWTGMEGPGAGVAGSIGWTGGSYGGAGGGILDYDPNLSLYGSIYEADQFGSGGGGDSVSETGAGGGLIEIDASILRLDGSIDASGLPGYRVMGGAVVVSAFTGNVLVRGGNGGLETQAGGSGTAYWQESIKGVVSSKLFVDNRGVTLETPQITVINETLSELHFNELHLHGDSHLKFVGDLIVSVDRLVSSSGGGVISIHDGMVLSVNEGFSEHVFYCSFHLSADGELRLPARTTFNGDSNTFSGNLTNLQDLVVAPYKTLKLSPLARTTLYVDGVYQFSSPRGAYKLSSITLQHHSTLVLEEGYPTEQPLAISVLEADYGATIVAYSLVVTGSEMILHSGSRLDLNGGGHVGGEGPGAGYLDTDIGTGAGYGSFGGSSSGSTSALPYGDFMTPSEAGSGAGSGPSGSPGRGGGILKISMNGRLVVDGYVSVDGLPGSGSSGGGSGGGVIVEVNSLDGHGIISANGGNGLEDGGSGAGGRISINLIQSFNFDGEIECHGGYTSFPDLYTVEGGAGTIYIKENIDTFPKTTLIADGNRLSDLPLLTRTVIQLSEPTKDLIINELYIRGYATLEVWGRDSSVTFDKVSGDGTGTLIAEPTQTIIIEPNLPPANLFVLRCSIKSDENSTLILPSALAVDAKVNLTIKGKFDAQTVYVEEQGLFQLYKTAQSIQMPNPDEFFFTDLTLKRAHILGR</sequence>
<reference evidence="2 3" key="1">
    <citation type="journal article" date="2017" name="PLoS Biol.">
        <title>The sea cucumber genome provides insights into morphological evolution and visceral regeneration.</title>
        <authorList>
            <person name="Zhang X."/>
            <person name="Sun L."/>
            <person name="Yuan J."/>
            <person name="Sun Y."/>
            <person name="Gao Y."/>
            <person name="Zhang L."/>
            <person name="Li S."/>
            <person name="Dai H."/>
            <person name="Hamel J.F."/>
            <person name="Liu C."/>
            <person name="Yu Y."/>
            <person name="Liu S."/>
            <person name="Lin W."/>
            <person name="Guo K."/>
            <person name="Jin S."/>
            <person name="Xu P."/>
            <person name="Storey K.B."/>
            <person name="Huan P."/>
            <person name="Zhang T."/>
            <person name="Zhou Y."/>
            <person name="Zhang J."/>
            <person name="Lin C."/>
            <person name="Li X."/>
            <person name="Xing L."/>
            <person name="Huo D."/>
            <person name="Sun M."/>
            <person name="Wang L."/>
            <person name="Mercier A."/>
            <person name="Li F."/>
            <person name="Yang H."/>
            <person name="Xiang J."/>
        </authorList>
    </citation>
    <scope>NUCLEOTIDE SEQUENCE [LARGE SCALE GENOMIC DNA]</scope>
    <source>
        <strain evidence="2">Shaxun</strain>
        <tissue evidence="2">Muscle</tissue>
    </source>
</reference>
<dbReference type="PANTHER" id="PTHR31513">
    <property type="entry name" value="EPHRIN TYPE-B RECEPTOR"/>
    <property type="match status" value="1"/>
</dbReference>
<dbReference type="EMBL" id="MRZV01000040">
    <property type="protein sequence ID" value="PIK61103.1"/>
    <property type="molecule type" value="Genomic_DNA"/>
</dbReference>
<evidence type="ECO:0000313" key="3">
    <source>
        <dbReference type="Proteomes" id="UP000230750"/>
    </source>
</evidence>
<gene>
    <name evidence="2" type="ORF">BSL78_01928</name>
</gene>
<protein>
    <submittedName>
        <fullName evidence="2">Uncharacterized protein</fullName>
    </submittedName>
</protein>
<feature type="region of interest" description="Disordered" evidence="1">
    <location>
        <begin position="1027"/>
        <end position="1053"/>
    </location>
</feature>
<accession>A0A2G8LLI2</accession>
<evidence type="ECO:0000313" key="2">
    <source>
        <dbReference type="EMBL" id="PIK61103.1"/>
    </source>
</evidence>
<organism evidence="2 3">
    <name type="scientific">Stichopus japonicus</name>
    <name type="common">Sea cucumber</name>
    <dbReference type="NCBI Taxonomy" id="307972"/>
    <lineage>
        <taxon>Eukaryota</taxon>
        <taxon>Metazoa</taxon>
        <taxon>Echinodermata</taxon>
        <taxon>Eleutherozoa</taxon>
        <taxon>Echinozoa</taxon>
        <taxon>Holothuroidea</taxon>
        <taxon>Aspidochirotacea</taxon>
        <taxon>Aspidochirotida</taxon>
        <taxon>Stichopodidae</taxon>
        <taxon>Apostichopus</taxon>
    </lineage>
</organism>
<dbReference type="PANTHER" id="PTHR31513:SF2">
    <property type="entry name" value="MRAZ"/>
    <property type="match status" value="1"/>
</dbReference>
<name>A0A2G8LLI2_STIJA</name>
<comment type="caution">
    <text evidence="2">The sequence shown here is derived from an EMBL/GenBank/DDBJ whole genome shotgun (WGS) entry which is preliminary data.</text>
</comment>
<feature type="compositionally biased region" description="Gly residues" evidence="1">
    <location>
        <begin position="1040"/>
        <end position="1053"/>
    </location>
</feature>
<dbReference type="OrthoDB" id="5965221at2759"/>